<evidence type="ECO:0000313" key="2">
    <source>
        <dbReference type="EMBL" id="PUX17366.1"/>
    </source>
</evidence>
<sequence length="264" mass="30648">MNTNIAYRRDLLKRRIEAYFKSCDERIAAREMMMRLAAHSHAWIFGGMIRDIGLYGTKGFTSDIDVVINTTRDALLAELQRLAIDDYCLNKYGGVRFRYQNIDFDIWCLADTWAFRENLIPLESEQSLLKTTLMSWDAVLYGLHNRTLSSPDNYLDELQQRRLELVLGHTPNETGALVKILRTIYGKQVGKIGPRLGAYLQEQLAHYHDDTLLRYEHAHYARLALNGLRLEKLRQRLTSFEAHADLTLDFQMPQQQLTLALQVK</sequence>
<name>A0A2T7AXY0_9ENTR</name>
<keyword evidence="4" id="KW-1185">Reference proteome</keyword>
<dbReference type="Proteomes" id="UP000244378">
    <property type="component" value="Unassembled WGS sequence"/>
</dbReference>
<dbReference type="EMBL" id="WAGD01000010">
    <property type="protein sequence ID" value="KAB0884686.1"/>
    <property type="molecule type" value="Genomic_DNA"/>
</dbReference>
<accession>A0A2T7AXY0</accession>
<evidence type="ECO:0000313" key="3">
    <source>
        <dbReference type="Proteomes" id="UP000244378"/>
    </source>
</evidence>
<dbReference type="EMBL" id="MSAE01000004">
    <property type="protein sequence ID" value="PUX17366.1"/>
    <property type="molecule type" value="Genomic_DNA"/>
</dbReference>
<evidence type="ECO:0008006" key="5">
    <source>
        <dbReference type="Google" id="ProtNLM"/>
    </source>
</evidence>
<dbReference type="OrthoDB" id="5510318at2"/>
<dbReference type="Proteomes" id="UP000469927">
    <property type="component" value="Unassembled WGS sequence"/>
</dbReference>
<organism evidence="2 3">
    <name type="scientific">Cronobacter muytjensii</name>
    <dbReference type="NCBI Taxonomy" id="413501"/>
    <lineage>
        <taxon>Bacteria</taxon>
        <taxon>Pseudomonadati</taxon>
        <taxon>Pseudomonadota</taxon>
        <taxon>Gammaproteobacteria</taxon>
        <taxon>Enterobacterales</taxon>
        <taxon>Enterobacteriaceae</taxon>
        <taxon>Cronobacter</taxon>
    </lineage>
</organism>
<evidence type="ECO:0000313" key="4">
    <source>
        <dbReference type="Proteomes" id="UP000469927"/>
    </source>
</evidence>
<proteinExistence type="predicted"/>
<comment type="caution">
    <text evidence="2">The sequence shown here is derived from an EMBL/GenBank/DDBJ whole genome shotgun (WGS) entry which is preliminary data.</text>
</comment>
<dbReference type="RefSeq" id="WP_075192479.1">
    <property type="nucleotide sequence ID" value="NZ_JADKNN010000001.1"/>
</dbReference>
<evidence type="ECO:0000313" key="1">
    <source>
        <dbReference type="EMBL" id="KAB0884686.1"/>
    </source>
</evidence>
<reference evidence="1 4" key="2">
    <citation type="submission" date="2019-08" db="EMBL/GenBank/DDBJ databases">
        <title>Prevalence, distribution, and phylogeny of type two toxin-antitoxin genes possessed by Cronobacter species where C. sakazakii homologs follow sequence type lineages.</title>
        <authorList>
            <person name="Finkelstein S."/>
            <person name="Negrete F."/>
            <person name="Jang H."/>
            <person name="Gopinath G.R."/>
            <person name="Tall B.D."/>
        </authorList>
    </citation>
    <scope>NUCLEOTIDE SEQUENCE [LARGE SCALE GENOMIC DNA]</scope>
    <source>
        <strain evidence="1 4">MOD1_GK1257</strain>
    </source>
</reference>
<dbReference type="AlphaFoldDB" id="A0A2T7AXY0"/>
<gene>
    <name evidence="2" type="ORF">AUN14_04280</name>
    <name evidence="1" type="ORF">FZI19_03885</name>
</gene>
<protein>
    <recommendedName>
        <fullName evidence="5">Nucleotidyltransferase</fullName>
    </recommendedName>
</protein>
<reference evidence="2 3" key="1">
    <citation type="submission" date="2016-12" db="EMBL/GenBank/DDBJ databases">
        <title>Analysis of the Molecular Diversity Among Cronobacter Species Isolated from Filth Flies Using a Pan Genomic DNA Microarray.</title>
        <authorList>
            <person name="Pava-Ripoll M."/>
            <person name="Tall B."/>
            <person name="Farber J."/>
            <person name="Fanning S."/>
            <person name="Lehner A."/>
            <person name="Stephan R."/>
            <person name="Pagotto F."/>
            <person name="Iverson C."/>
            <person name="Ziobro G."/>
            <person name="Miller A."/>
            <person name="Pearson R."/>
            <person name="Yan Q."/>
            <person name="Kim M."/>
            <person name="Jeong S."/>
            <person name="Park J."/>
            <person name="Jun S."/>
            <person name="Choi H."/>
            <person name="Chung T."/>
            <person name="Yoo Y."/>
            <person name="Park E."/>
            <person name="Hwang S."/>
            <person name="Lee B."/>
            <person name="Sathyamoorthy V."/>
            <person name="Carter L."/>
            <person name="Mammel M."/>
            <person name="Jackson S."/>
            <person name="Kothary M."/>
            <person name="Patel I."/>
            <person name="Grim C."/>
            <person name="Gopinath G."/>
            <person name="Gangiredla J."/>
            <person name="Chase H."/>
        </authorList>
    </citation>
    <scope>NUCLEOTIDE SEQUENCE [LARGE SCALE GENOMIC DNA]</scope>
    <source>
        <strain evidence="2 3">MOD1-Md1s</strain>
    </source>
</reference>